<feature type="compositionally biased region" description="Low complexity" evidence="3">
    <location>
        <begin position="274"/>
        <end position="285"/>
    </location>
</feature>
<feature type="non-terminal residue" evidence="4">
    <location>
        <position position="1"/>
    </location>
</feature>
<dbReference type="InParanoid" id="A8WP52"/>
<dbReference type="InterPro" id="IPR000560">
    <property type="entry name" value="His_Pase_clade-2"/>
</dbReference>
<protein>
    <submittedName>
        <fullName evidence="4">Protein CBG00997</fullName>
    </submittedName>
</protein>
<dbReference type="PANTHER" id="PTHR11567:SF25">
    <property type="entry name" value="PROTEIN FRA10AC1"/>
    <property type="match status" value="1"/>
</dbReference>
<feature type="region of interest" description="Disordered" evidence="3">
    <location>
        <begin position="228"/>
        <end position="296"/>
    </location>
</feature>
<feature type="non-terminal residue" evidence="4">
    <location>
        <position position="723"/>
    </location>
</feature>
<evidence type="ECO:0000256" key="3">
    <source>
        <dbReference type="SAM" id="MobiDB-lite"/>
    </source>
</evidence>
<reference evidence="4 5" key="2">
    <citation type="journal article" date="2011" name="PLoS Genet.">
        <title>Caenorhabditis briggsae recombinant inbred line genotypes reveal inter-strain incompatibility and the evolution of recombination.</title>
        <authorList>
            <person name="Ross J.A."/>
            <person name="Koboldt D.C."/>
            <person name="Staisch J.E."/>
            <person name="Chamberlin H.M."/>
            <person name="Gupta B.P."/>
            <person name="Miller R.D."/>
            <person name="Baird S.E."/>
            <person name="Haag E.S."/>
        </authorList>
    </citation>
    <scope>NUCLEOTIDE SEQUENCE [LARGE SCALE GENOMIC DNA]</scope>
    <source>
        <strain evidence="4 5">AF16</strain>
    </source>
</reference>
<feature type="compositionally biased region" description="Basic residues" evidence="3">
    <location>
        <begin position="228"/>
        <end position="240"/>
    </location>
</feature>
<evidence type="ECO:0000313" key="5">
    <source>
        <dbReference type="Proteomes" id="UP000008549"/>
    </source>
</evidence>
<dbReference type="InterPro" id="IPR033379">
    <property type="entry name" value="Acid_Pase_AS"/>
</dbReference>
<dbReference type="RefSeq" id="XP_002629761.1">
    <property type="nucleotide sequence ID" value="XM_002629715.1"/>
</dbReference>
<feature type="compositionally biased region" description="Basic and acidic residues" evidence="3">
    <location>
        <begin position="241"/>
        <end position="251"/>
    </location>
</feature>
<dbReference type="EMBL" id="HE600951">
    <property type="protein sequence ID" value="CAP22258.1"/>
    <property type="molecule type" value="Genomic_DNA"/>
</dbReference>
<feature type="compositionally biased region" description="Basic and acidic residues" evidence="3">
    <location>
        <begin position="263"/>
        <end position="272"/>
    </location>
</feature>
<evidence type="ECO:0000256" key="1">
    <source>
        <dbReference type="ARBA" id="ARBA00000032"/>
    </source>
</evidence>
<comment type="catalytic activity">
    <reaction evidence="1">
        <text>a phosphate monoester + H2O = an alcohol + phosphate</text>
        <dbReference type="Rhea" id="RHEA:15017"/>
        <dbReference type="ChEBI" id="CHEBI:15377"/>
        <dbReference type="ChEBI" id="CHEBI:30879"/>
        <dbReference type="ChEBI" id="CHEBI:43474"/>
        <dbReference type="ChEBI" id="CHEBI:67140"/>
        <dbReference type="EC" id="3.1.3.2"/>
    </reaction>
</comment>
<dbReference type="PROSITE" id="PS00616">
    <property type="entry name" value="HIS_ACID_PHOSPHAT_1"/>
    <property type="match status" value="1"/>
</dbReference>
<evidence type="ECO:0000313" key="4">
    <source>
        <dbReference type="EMBL" id="CAP22258.1"/>
    </source>
</evidence>
<dbReference type="Gene3D" id="3.40.50.1240">
    <property type="entry name" value="Phosphoglycerate mutase-like"/>
    <property type="match status" value="1"/>
</dbReference>
<dbReference type="PANTHER" id="PTHR11567">
    <property type="entry name" value="ACID PHOSPHATASE-RELATED"/>
    <property type="match status" value="1"/>
</dbReference>
<dbReference type="eggNOG" id="KOG1297">
    <property type="taxonomic scope" value="Eukaryota"/>
</dbReference>
<gene>
    <name evidence="4 6" type="ORF">CBG00997</name>
    <name evidence="4" type="ORF">CBG_00997</name>
</gene>
<dbReference type="Proteomes" id="UP000008549">
    <property type="component" value="Unassembled WGS sequence"/>
</dbReference>
<name>A8WP52_CAEBR</name>
<dbReference type="InterPro" id="IPR050645">
    <property type="entry name" value="Histidine_acid_phosphatase"/>
</dbReference>
<dbReference type="HOGENOM" id="CLU_382939_0_0_1"/>
<organism evidence="4 5">
    <name type="scientific">Caenorhabditis briggsae</name>
    <dbReference type="NCBI Taxonomy" id="6238"/>
    <lineage>
        <taxon>Eukaryota</taxon>
        <taxon>Metazoa</taxon>
        <taxon>Ecdysozoa</taxon>
        <taxon>Nematoda</taxon>
        <taxon>Chromadorea</taxon>
        <taxon>Rhabditida</taxon>
        <taxon>Rhabditina</taxon>
        <taxon>Rhabditomorpha</taxon>
        <taxon>Rhabditoidea</taxon>
        <taxon>Rhabditidae</taxon>
        <taxon>Peloderinae</taxon>
        <taxon>Caenorhabditis</taxon>
    </lineage>
</organism>
<dbReference type="GeneID" id="8573152"/>
<dbReference type="CDD" id="cd07061">
    <property type="entry name" value="HP_HAP_like"/>
    <property type="match status" value="1"/>
</dbReference>
<comment type="similarity">
    <text evidence="2">Belongs to the histidine acid phosphatase family.</text>
</comment>
<reference evidence="4 5" key="1">
    <citation type="journal article" date="2003" name="PLoS Biol.">
        <title>The genome sequence of Caenorhabditis briggsae: a platform for comparative genomics.</title>
        <authorList>
            <person name="Stein L.D."/>
            <person name="Bao Z."/>
            <person name="Blasiar D."/>
            <person name="Blumenthal T."/>
            <person name="Brent M.R."/>
            <person name="Chen N."/>
            <person name="Chinwalla A."/>
            <person name="Clarke L."/>
            <person name="Clee C."/>
            <person name="Coghlan A."/>
            <person name="Coulson A."/>
            <person name="D'Eustachio P."/>
            <person name="Fitch D.H."/>
            <person name="Fulton L.A."/>
            <person name="Fulton R.E."/>
            <person name="Griffiths-Jones S."/>
            <person name="Harris T.W."/>
            <person name="Hillier L.W."/>
            <person name="Kamath R."/>
            <person name="Kuwabara P.E."/>
            <person name="Mardis E.R."/>
            <person name="Marra M.A."/>
            <person name="Miner T.L."/>
            <person name="Minx P."/>
            <person name="Mullikin J.C."/>
            <person name="Plumb R.W."/>
            <person name="Rogers J."/>
            <person name="Schein J.E."/>
            <person name="Sohrmann M."/>
            <person name="Spieth J."/>
            <person name="Stajich J.E."/>
            <person name="Wei C."/>
            <person name="Willey D."/>
            <person name="Wilson R.K."/>
            <person name="Durbin R."/>
            <person name="Waterston R.H."/>
        </authorList>
    </citation>
    <scope>NUCLEOTIDE SEQUENCE [LARGE SCALE GENOMIC DNA]</scope>
    <source>
        <strain evidence="4 5">AF16</strain>
    </source>
</reference>
<dbReference type="InterPro" id="IPR019129">
    <property type="entry name" value="Folate-sensitive_fs_Fra10Ac1"/>
</dbReference>
<dbReference type="Pfam" id="PF09725">
    <property type="entry name" value="Fra10Ac1"/>
    <property type="match status" value="1"/>
</dbReference>
<feature type="region of interest" description="Disordered" evidence="3">
    <location>
        <begin position="1"/>
        <end position="55"/>
    </location>
</feature>
<dbReference type="Pfam" id="PF00328">
    <property type="entry name" value="His_Phos_2"/>
    <property type="match status" value="1"/>
</dbReference>
<dbReference type="FunCoup" id="A8WP52">
    <property type="interactions" value="101"/>
</dbReference>
<dbReference type="GO" id="GO:0016791">
    <property type="term" value="F:phosphatase activity"/>
    <property type="evidence" value="ECO:0000318"/>
    <property type="project" value="GO_Central"/>
</dbReference>
<dbReference type="KEGG" id="cbr:CBG_00997"/>
<dbReference type="eggNOG" id="KOG3720">
    <property type="taxonomic scope" value="Eukaryota"/>
</dbReference>
<feature type="compositionally biased region" description="Basic and acidic residues" evidence="3">
    <location>
        <begin position="24"/>
        <end position="55"/>
    </location>
</feature>
<dbReference type="CTD" id="8573152"/>
<dbReference type="STRING" id="6238.A8WP52"/>
<dbReference type="InterPro" id="IPR029033">
    <property type="entry name" value="His_PPase_superfam"/>
</dbReference>
<accession>A8WP52</accession>
<dbReference type="AlphaFoldDB" id="A8WP52"/>
<dbReference type="WormBase" id="CBG00997">
    <property type="protein sequence ID" value="CBP40246"/>
    <property type="gene ID" value="WBGene00024296"/>
</dbReference>
<keyword evidence="5" id="KW-1185">Reference proteome</keyword>
<dbReference type="GO" id="GO:0003993">
    <property type="term" value="F:acid phosphatase activity"/>
    <property type="evidence" value="ECO:0007669"/>
    <property type="project" value="UniProtKB-EC"/>
</dbReference>
<evidence type="ECO:0000313" key="6">
    <source>
        <dbReference type="WormBase" id="CBG00997"/>
    </source>
</evidence>
<evidence type="ECO:0000256" key="2">
    <source>
        <dbReference type="ARBA" id="ARBA00005375"/>
    </source>
</evidence>
<dbReference type="SUPFAM" id="SSF53254">
    <property type="entry name" value="Phosphoglycerate mutase-like"/>
    <property type="match status" value="1"/>
</dbReference>
<sequence>MDSKQVRNPYNGLDDLQSDFGDLPDDRIAQKKRKGDFMEKVRPDDLMKKKRTDGRADFQEEHGRMHRKMAKMMSMNAYERHKEIINLYYLSYPGATKLLNRKVEGETTDLDVLKKHHKFVWNEEDEGKEPESWEKRMAKKYYEKLYREFAIIDLSMYKTNRFGLRWRTENEVKEGKGHWWCGARKCSENSQMATWEVNFAYKEDGRSKNTLVKVTLCPNCSNKLNYGSKKRQIKQKKRAVRKWDKQRRREDSDEDEGVGTSEMKIEKQDKDQPSTSAASTLSASTDIWEGPAPAETEKTVDDEIDEFLNDLFLQPVKMLRILLIFTLSIVCVYPQTSSNYTLEFVQTLWRHGDRAALEDLHPIYEANWTFGGGGLGELTPLGMSQMNKLGTVFRQMYVENEELLSHRYAAKEIYIRSTNVNRTIISAMSLLYGMFPPGAWNIQGVDYPNSVDWQQGFTFVPVHVDGPELCVTTQQCKCARFVELQEKWAELPEVQSANAKMITMNRKVAALFNITKVPQLFSSYTDAWRCQRNWFNDTLYRDLPFYNEALYQESQTTFKPYKQLMEGYFEEPAILNGVDIAHETSVIQGGSLLNELYERAREKANCIRNLDNCTSFLKPVKFYGYSSHDLVIYAVLVPLGIQDSVKTLDGWPDTSASLTIELYSNTSNNTDFFVKFLYRDNSRVDFSDVTERVKGCNGTKFCALEDFGRAAKKFKPLPDFQTV</sequence>
<proteinExistence type="inferred from homology"/>